<dbReference type="Proteomes" id="UP001597469">
    <property type="component" value="Unassembled WGS sequence"/>
</dbReference>
<gene>
    <name evidence="1" type="ORF">ACFSUS_11180</name>
</gene>
<dbReference type="RefSeq" id="WP_381522512.1">
    <property type="nucleotide sequence ID" value="NZ_JBHULN010000005.1"/>
</dbReference>
<reference evidence="2" key="1">
    <citation type="journal article" date="2019" name="Int. J. Syst. Evol. Microbiol.">
        <title>The Global Catalogue of Microorganisms (GCM) 10K type strain sequencing project: providing services to taxonomists for standard genome sequencing and annotation.</title>
        <authorList>
            <consortium name="The Broad Institute Genomics Platform"/>
            <consortium name="The Broad Institute Genome Sequencing Center for Infectious Disease"/>
            <person name="Wu L."/>
            <person name="Ma J."/>
        </authorList>
    </citation>
    <scope>NUCLEOTIDE SEQUENCE [LARGE SCALE GENOMIC DNA]</scope>
    <source>
        <strain evidence="2">KCTC 42805</strain>
    </source>
</reference>
<protein>
    <submittedName>
        <fullName evidence="1">DUF5991 domain-containing protein</fullName>
    </submittedName>
</protein>
<proteinExistence type="predicted"/>
<organism evidence="1 2">
    <name type="scientific">Spirosoma soli</name>
    <dbReference type="NCBI Taxonomy" id="1770529"/>
    <lineage>
        <taxon>Bacteria</taxon>
        <taxon>Pseudomonadati</taxon>
        <taxon>Bacteroidota</taxon>
        <taxon>Cytophagia</taxon>
        <taxon>Cytophagales</taxon>
        <taxon>Cytophagaceae</taxon>
        <taxon>Spirosoma</taxon>
    </lineage>
</organism>
<keyword evidence="2" id="KW-1185">Reference proteome</keyword>
<evidence type="ECO:0000313" key="2">
    <source>
        <dbReference type="Proteomes" id="UP001597469"/>
    </source>
</evidence>
<evidence type="ECO:0000313" key="1">
    <source>
        <dbReference type="EMBL" id="MFD2571198.1"/>
    </source>
</evidence>
<dbReference type="Pfam" id="PF19453">
    <property type="entry name" value="DUF5991"/>
    <property type="match status" value="1"/>
</dbReference>
<name>A0ABW5M4S1_9BACT</name>
<accession>A0ABW5M4S1</accession>
<comment type="caution">
    <text evidence="1">The sequence shown here is derived from an EMBL/GenBank/DDBJ whole genome shotgun (WGS) entry which is preliminary data.</text>
</comment>
<dbReference type="InterPro" id="IPR046033">
    <property type="entry name" value="DUF5991"/>
</dbReference>
<sequence>MYKLLSSIAVLGLIASLFFGFQQTDSWMGKWSGGTRDGVDYTITIKDKYRGMNLCSIHAQGIQTFYTLECQATGTPNLLKVYYRSTTDGAFYAGDRVKVNDPLLILKREKGKVIWQWQQIFDDKMTMRKAR</sequence>
<dbReference type="EMBL" id="JBHULN010000005">
    <property type="protein sequence ID" value="MFD2571198.1"/>
    <property type="molecule type" value="Genomic_DNA"/>
</dbReference>